<keyword evidence="3" id="KW-0285">Flavoprotein</keyword>
<dbReference type="InterPro" id="IPR016170">
    <property type="entry name" value="Cytok_DH_C_sf"/>
</dbReference>
<dbReference type="InterPro" id="IPR006094">
    <property type="entry name" value="Oxid_FAD_bind_N"/>
</dbReference>
<name>A0A0R3MMT0_9BRAD</name>
<keyword evidence="4" id="KW-0274">FAD</keyword>
<dbReference type="Proteomes" id="UP000052023">
    <property type="component" value="Unassembled WGS sequence"/>
</dbReference>
<reference evidence="8 9" key="1">
    <citation type="submission" date="2014-03" db="EMBL/GenBank/DDBJ databases">
        <title>Bradyrhizobium valentinum sp. nov., isolated from effective nodules of Lupinus mariae-josephae, a lupine endemic of basic-lime soils in Eastern Spain.</title>
        <authorList>
            <person name="Duran D."/>
            <person name="Rey L."/>
            <person name="Navarro A."/>
            <person name="Busquets A."/>
            <person name="Imperial J."/>
            <person name="Ruiz-Argueso T."/>
        </authorList>
    </citation>
    <scope>NUCLEOTIDE SEQUENCE [LARGE SCALE GENOMIC DNA]</scope>
    <source>
        <strain evidence="8 9">Ro19</strain>
    </source>
</reference>
<dbReference type="Gene3D" id="3.30.43.10">
    <property type="entry name" value="Uridine Diphospho-n-acetylenolpyruvylglucosamine Reductase, domain 2"/>
    <property type="match status" value="1"/>
</dbReference>
<keyword evidence="6" id="KW-0732">Signal</keyword>
<comment type="caution">
    <text evidence="8">The sequence shown here is derived from an EMBL/GenBank/DDBJ whole genome shotgun (WGS) entry which is preliminary data.</text>
</comment>
<feature type="domain" description="FAD-binding PCMH-type" evidence="7">
    <location>
        <begin position="62"/>
        <end position="232"/>
    </location>
</feature>
<proteinExistence type="inferred from homology"/>
<dbReference type="PANTHER" id="PTHR13878:SF127">
    <property type="entry name" value="CYTOKININ DEHYDROGENASE 3"/>
    <property type="match status" value="1"/>
</dbReference>
<dbReference type="InterPro" id="IPR006093">
    <property type="entry name" value="Oxy_OxRdtase_FAD_BS"/>
</dbReference>
<dbReference type="GO" id="GO:0071949">
    <property type="term" value="F:FAD binding"/>
    <property type="evidence" value="ECO:0007669"/>
    <property type="project" value="InterPro"/>
</dbReference>
<dbReference type="Pfam" id="PF09265">
    <property type="entry name" value="Cytokin-bind"/>
    <property type="match status" value="1"/>
</dbReference>
<evidence type="ECO:0000313" key="9">
    <source>
        <dbReference type="Proteomes" id="UP000052023"/>
    </source>
</evidence>
<accession>A0A0R3MMT0</accession>
<evidence type="ECO:0000313" key="8">
    <source>
        <dbReference type="EMBL" id="KRR21608.1"/>
    </source>
</evidence>
<evidence type="ECO:0000256" key="5">
    <source>
        <dbReference type="ARBA" id="ARBA00023002"/>
    </source>
</evidence>
<sequence length="479" mass="51223">MPSDRRMFLGAGLGVTAALASRASALAASAQAVSSDGPPPPANVRLEPEIRAAAAHDFGRLVHQQPRGVLRPASSADIASLMRWAKSRAVKVAARGQGHSIYGRSLSADGVVVDMSAMNAIREIQHDRVVVDAGAVWRDLLDATLAQGLTPPVLTNYLGLSVGGTIAVGGIGATSSRHGMQTDNVIALDVVTGDGNELSCSANSNADLFDGVRAGLGQCGIVTRATLRLVRAPERIRRFQLFYRDLPSLTADQRRVLTEGRFDQLQGAILPDGSGGWRYQLDGAIPYSSGSAPDDKAVLSGLSDERGAAVIADLSYREDALAFGKFENLLRSKGLWSNPQPWLLTFLRGSNAERVAGDILAGLKGDAVGPFGRITLYPLLTKVFHTPLVRLPEEDVAFVFNLIRIPASNDAAAAQRMVAANRTLYDRIREAGGVQYPVGAFAISPGDWEVHFGSSWPQLREAKRRYDPQHLLAPGYNVF</sequence>
<protein>
    <submittedName>
        <fullName evidence="8">FAD linked oxidase</fullName>
    </submittedName>
</protein>
<evidence type="ECO:0000256" key="2">
    <source>
        <dbReference type="ARBA" id="ARBA00005466"/>
    </source>
</evidence>
<evidence type="ECO:0000256" key="6">
    <source>
        <dbReference type="SAM" id="SignalP"/>
    </source>
</evidence>
<dbReference type="PROSITE" id="PS51318">
    <property type="entry name" value="TAT"/>
    <property type="match status" value="1"/>
</dbReference>
<dbReference type="SUPFAM" id="SSF56176">
    <property type="entry name" value="FAD-binding/transporter-associated domain-like"/>
    <property type="match status" value="1"/>
</dbReference>
<gene>
    <name evidence="8" type="ORF">CQ13_30890</name>
</gene>
<dbReference type="Pfam" id="PF01565">
    <property type="entry name" value="FAD_binding_4"/>
    <property type="match status" value="1"/>
</dbReference>
<comment type="cofactor">
    <cofactor evidence="1">
        <name>FAD</name>
        <dbReference type="ChEBI" id="CHEBI:57692"/>
    </cofactor>
</comment>
<dbReference type="InterPro" id="IPR015345">
    <property type="entry name" value="Cytokinin_DH_FAD/cytokin-bd"/>
</dbReference>
<dbReference type="GO" id="GO:0019139">
    <property type="term" value="F:cytokinin dehydrogenase activity"/>
    <property type="evidence" value="ECO:0007669"/>
    <property type="project" value="InterPro"/>
</dbReference>
<evidence type="ECO:0000256" key="1">
    <source>
        <dbReference type="ARBA" id="ARBA00001974"/>
    </source>
</evidence>
<organism evidence="8 9">
    <name type="scientific">Bradyrhizobium retamae</name>
    <dbReference type="NCBI Taxonomy" id="1300035"/>
    <lineage>
        <taxon>Bacteria</taxon>
        <taxon>Pseudomonadati</taxon>
        <taxon>Pseudomonadota</taxon>
        <taxon>Alphaproteobacteria</taxon>
        <taxon>Hyphomicrobiales</taxon>
        <taxon>Nitrobacteraceae</taxon>
        <taxon>Bradyrhizobium</taxon>
    </lineage>
</organism>
<dbReference type="PROSITE" id="PS00862">
    <property type="entry name" value="OX2_COVAL_FAD"/>
    <property type="match status" value="1"/>
</dbReference>
<dbReference type="GO" id="GO:0009690">
    <property type="term" value="P:cytokinin metabolic process"/>
    <property type="evidence" value="ECO:0007669"/>
    <property type="project" value="InterPro"/>
</dbReference>
<keyword evidence="5" id="KW-0560">Oxidoreductase</keyword>
<dbReference type="InterPro" id="IPR016166">
    <property type="entry name" value="FAD-bd_PCMH"/>
</dbReference>
<dbReference type="InterPro" id="IPR016164">
    <property type="entry name" value="FAD-linked_Oxase-like_C"/>
</dbReference>
<evidence type="ECO:0000256" key="3">
    <source>
        <dbReference type="ARBA" id="ARBA00022630"/>
    </source>
</evidence>
<feature type="signal peptide" evidence="6">
    <location>
        <begin position="1"/>
        <end position="27"/>
    </location>
</feature>
<dbReference type="EMBL" id="LLYA01000171">
    <property type="protein sequence ID" value="KRR21608.1"/>
    <property type="molecule type" value="Genomic_DNA"/>
</dbReference>
<evidence type="ECO:0000256" key="4">
    <source>
        <dbReference type="ARBA" id="ARBA00022827"/>
    </source>
</evidence>
<evidence type="ECO:0000259" key="7">
    <source>
        <dbReference type="PROSITE" id="PS51387"/>
    </source>
</evidence>
<dbReference type="InterPro" id="IPR036318">
    <property type="entry name" value="FAD-bd_PCMH-like_sf"/>
</dbReference>
<feature type="chain" id="PRO_5006444339" evidence="6">
    <location>
        <begin position="28"/>
        <end position="479"/>
    </location>
</feature>
<keyword evidence="9" id="KW-1185">Reference proteome</keyword>
<dbReference type="InterPro" id="IPR016167">
    <property type="entry name" value="FAD-bd_PCMH_sub1"/>
</dbReference>
<dbReference type="PROSITE" id="PS51387">
    <property type="entry name" value="FAD_PCMH"/>
    <property type="match status" value="1"/>
</dbReference>
<comment type="similarity">
    <text evidence="2">Belongs to the oxygen-dependent FAD-linked oxidoreductase family.</text>
</comment>
<dbReference type="InterPro" id="IPR016169">
    <property type="entry name" value="FAD-bd_PCMH_sub2"/>
</dbReference>
<dbReference type="InterPro" id="IPR050432">
    <property type="entry name" value="FAD-linked_Oxidoreductases_BP"/>
</dbReference>
<dbReference type="PANTHER" id="PTHR13878">
    <property type="entry name" value="GULONOLACTONE OXIDASE"/>
    <property type="match status" value="1"/>
</dbReference>
<dbReference type="SUPFAM" id="SSF55103">
    <property type="entry name" value="FAD-linked oxidases, C-terminal domain"/>
    <property type="match status" value="1"/>
</dbReference>
<dbReference type="Gene3D" id="3.40.462.10">
    <property type="entry name" value="FAD-linked oxidases, C-terminal domain"/>
    <property type="match status" value="1"/>
</dbReference>
<dbReference type="Gene3D" id="3.30.465.10">
    <property type="match status" value="1"/>
</dbReference>
<dbReference type="OrthoDB" id="9775082at2"/>
<dbReference type="InterPro" id="IPR006311">
    <property type="entry name" value="TAT_signal"/>
</dbReference>
<dbReference type="AlphaFoldDB" id="A0A0R3MMT0"/>
<dbReference type="RefSeq" id="WP_057845890.1">
    <property type="nucleotide sequence ID" value="NZ_LLYA01000171.1"/>
</dbReference>